<evidence type="ECO:0000313" key="2">
    <source>
        <dbReference type="EMBL" id="KPI37162.1"/>
    </source>
</evidence>
<protein>
    <recommendedName>
        <fullName evidence="4">Transcription factor domain-containing protein</fullName>
    </recommendedName>
</protein>
<gene>
    <name evidence="2" type="ORF">AB675_1553</name>
</gene>
<feature type="region of interest" description="Disordered" evidence="1">
    <location>
        <begin position="61"/>
        <end position="113"/>
    </location>
</feature>
<evidence type="ECO:0008006" key="4">
    <source>
        <dbReference type="Google" id="ProtNLM"/>
    </source>
</evidence>
<reference evidence="2 3" key="1">
    <citation type="submission" date="2015-06" db="EMBL/GenBank/DDBJ databases">
        <title>Draft genome of the ant-associated black yeast Phialophora attae CBS 131958.</title>
        <authorList>
            <person name="Moreno L.F."/>
            <person name="Stielow B.J."/>
            <person name="de Hoog S."/>
            <person name="Vicente V.A."/>
            <person name="Weiss V.A."/>
            <person name="de Vries M."/>
            <person name="Cruz L.M."/>
            <person name="Souza E.M."/>
        </authorList>
    </citation>
    <scope>NUCLEOTIDE SEQUENCE [LARGE SCALE GENOMIC DNA]</scope>
    <source>
        <strain evidence="2 3">CBS 131958</strain>
    </source>
</reference>
<dbReference type="EMBL" id="LFJN01000025">
    <property type="protein sequence ID" value="KPI37162.1"/>
    <property type="molecule type" value="Genomic_DNA"/>
</dbReference>
<dbReference type="GeneID" id="28733333"/>
<sequence length="586" mass="65582">MATDKVFLWVNKDSTDVDLKPSDPFSITSHVSRNHRKWLKTQRQKKLDATRPRYLVHTTFSEFHPPDPKQSPFQSPNVRWESGNDHVPGRAASEPDRTIGAKDTSCQKRETQNADLPGTKQVFKHEYANRDGSVDLCPTSVTLGAVHRYKGNSDPFGACVLPLTPERSQALKSALRCFVFAAWPEDAKSVFRARLGDKGSHIDLSHAISSDAELNAILASGYYAQNVLDPGAGREALSHRLRSIELLRQRLQEALPLANLLTLMRLLISLDFNSGDFESARVHLRGIRSLCQHDHQLESNLREVVRNSDVWIAMALLSKPDIDPAQHDPGPPAQQKWYSTLPAAQRARFKWSQLPVVVATVLGVELNRLLSAAKTVMYGKDAITLPGNEQTRSRMVFWTSRRGSATTGGLMTQYALEMDLSESIPCDPDAQPYHHLRAAASLVVILFMNIHWMDMAINYDFSRTFTAIEPLLRKCSSHASPTDMALTQTLLWLTFLCAVGDDIFAARGSLSFSGWAAREFPRLCKILGVAGFTATRQLLAEIAYRDSIMDEFLEALLDRDAEHATIRGPILDFGRWRVILNHYVDG</sequence>
<accession>A0A0N1H6U1</accession>
<name>A0A0N1H6U1_9EURO</name>
<dbReference type="AlphaFoldDB" id="A0A0N1H6U1"/>
<dbReference type="Pfam" id="PF11951">
    <property type="entry name" value="Fungal_trans_2"/>
    <property type="match status" value="1"/>
</dbReference>
<dbReference type="Proteomes" id="UP000038010">
    <property type="component" value="Unassembled WGS sequence"/>
</dbReference>
<feature type="compositionally biased region" description="Basic and acidic residues" evidence="1">
    <location>
        <begin position="82"/>
        <end position="112"/>
    </location>
</feature>
<dbReference type="InterPro" id="IPR021858">
    <property type="entry name" value="Fun_TF"/>
</dbReference>
<dbReference type="VEuPathDB" id="FungiDB:AB675_1553"/>
<organism evidence="2 3">
    <name type="scientific">Cyphellophora attinorum</name>
    <dbReference type="NCBI Taxonomy" id="1664694"/>
    <lineage>
        <taxon>Eukaryota</taxon>
        <taxon>Fungi</taxon>
        <taxon>Dikarya</taxon>
        <taxon>Ascomycota</taxon>
        <taxon>Pezizomycotina</taxon>
        <taxon>Eurotiomycetes</taxon>
        <taxon>Chaetothyriomycetidae</taxon>
        <taxon>Chaetothyriales</taxon>
        <taxon>Cyphellophoraceae</taxon>
        <taxon>Cyphellophora</taxon>
    </lineage>
</organism>
<keyword evidence="3" id="KW-1185">Reference proteome</keyword>
<dbReference type="RefSeq" id="XP_017997125.1">
    <property type="nucleotide sequence ID" value="XM_018141453.1"/>
</dbReference>
<evidence type="ECO:0000256" key="1">
    <source>
        <dbReference type="SAM" id="MobiDB-lite"/>
    </source>
</evidence>
<dbReference type="OrthoDB" id="4147160at2759"/>
<evidence type="ECO:0000313" key="3">
    <source>
        <dbReference type="Proteomes" id="UP000038010"/>
    </source>
</evidence>
<proteinExistence type="predicted"/>
<comment type="caution">
    <text evidence="2">The sequence shown here is derived from an EMBL/GenBank/DDBJ whole genome shotgun (WGS) entry which is preliminary data.</text>
</comment>